<organism evidence="1 2">
    <name type="scientific">Cherax quadricarinatus</name>
    <name type="common">Australian red claw crayfish</name>
    <dbReference type="NCBI Taxonomy" id="27406"/>
    <lineage>
        <taxon>Eukaryota</taxon>
        <taxon>Metazoa</taxon>
        <taxon>Ecdysozoa</taxon>
        <taxon>Arthropoda</taxon>
        <taxon>Crustacea</taxon>
        <taxon>Multicrustacea</taxon>
        <taxon>Malacostraca</taxon>
        <taxon>Eumalacostraca</taxon>
        <taxon>Eucarida</taxon>
        <taxon>Decapoda</taxon>
        <taxon>Pleocyemata</taxon>
        <taxon>Astacidea</taxon>
        <taxon>Parastacoidea</taxon>
        <taxon>Parastacidae</taxon>
        <taxon>Cherax</taxon>
    </lineage>
</organism>
<evidence type="ECO:0000313" key="2">
    <source>
        <dbReference type="Proteomes" id="UP001445076"/>
    </source>
</evidence>
<gene>
    <name evidence="1" type="ORF">OTU49_003807</name>
</gene>
<name>A0AAW0XI87_CHEQU</name>
<dbReference type="Proteomes" id="UP001445076">
    <property type="component" value="Unassembled WGS sequence"/>
</dbReference>
<reference evidence="1 2" key="1">
    <citation type="journal article" date="2024" name="BMC Genomics">
        <title>Genome assembly of redclaw crayfish (Cherax quadricarinatus) provides insights into its immune adaptation and hypoxia tolerance.</title>
        <authorList>
            <person name="Liu Z."/>
            <person name="Zheng J."/>
            <person name="Li H."/>
            <person name="Fang K."/>
            <person name="Wang S."/>
            <person name="He J."/>
            <person name="Zhou D."/>
            <person name="Weng S."/>
            <person name="Chi M."/>
            <person name="Gu Z."/>
            <person name="He J."/>
            <person name="Li F."/>
            <person name="Wang M."/>
        </authorList>
    </citation>
    <scope>NUCLEOTIDE SEQUENCE [LARGE SCALE GENOMIC DNA]</scope>
    <source>
        <strain evidence="1">ZL_2023a</strain>
    </source>
</reference>
<proteinExistence type="predicted"/>
<dbReference type="EMBL" id="JARKIK010000038">
    <property type="protein sequence ID" value="KAK8739043.1"/>
    <property type="molecule type" value="Genomic_DNA"/>
</dbReference>
<comment type="caution">
    <text evidence="1">The sequence shown here is derived from an EMBL/GenBank/DDBJ whole genome shotgun (WGS) entry which is preliminary data.</text>
</comment>
<protein>
    <submittedName>
        <fullName evidence="1">Uncharacterized protein</fullName>
    </submittedName>
</protein>
<dbReference type="AlphaFoldDB" id="A0AAW0XI87"/>
<evidence type="ECO:0000313" key="1">
    <source>
        <dbReference type="EMBL" id="KAK8739043.1"/>
    </source>
</evidence>
<accession>A0AAW0XI87</accession>
<sequence>MGASPSNVCHKVLEPSAQCVTRYWGPQYSMSQGTCVPSSVCHKELGPPAQYVIRYWGPQYSMSQGIESPAVYVRCNILGAQLCMLRVSVIECTALWAPAVCERSPRIL</sequence>
<keyword evidence="2" id="KW-1185">Reference proteome</keyword>